<keyword evidence="15" id="KW-0670">Pyruvate</keyword>
<evidence type="ECO:0000256" key="8">
    <source>
        <dbReference type="ARBA" id="ARBA00023128"/>
    </source>
</evidence>
<reference evidence="15" key="1">
    <citation type="journal article" date="2019" name="Environ. Microbiol.">
        <title>Fungal ecological strategies reflected in gene transcription - a case study of two litter decomposers.</title>
        <authorList>
            <person name="Barbi F."/>
            <person name="Kohler A."/>
            <person name="Barry K."/>
            <person name="Baskaran P."/>
            <person name="Daum C."/>
            <person name="Fauchery L."/>
            <person name="Ihrmark K."/>
            <person name="Kuo A."/>
            <person name="LaButti K."/>
            <person name="Lipzen A."/>
            <person name="Morin E."/>
            <person name="Grigoriev I.V."/>
            <person name="Henrissat B."/>
            <person name="Lindahl B."/>
            <person name="Martin F."/>
        </authorList>
    </citation>
    <scope>NUCLEOTIDE SEQUENCE</scope>
    <source>
        <strain evidence="15">JB14</strain>
    </source>
</reference>
<dbReference type="Pfam" id="PF02775">
    <property type="entry name" value="TPP_enzyme_C"/>
    <property type="match status" value="1"/>
</dbReference>
<dbReference type="CDD" id="cd07038">
    <property type="entry name" value="TPP_PYR_PDC_IPDC_like"/>
    <property type="match status" value="1"/>
</dbReference>
<dbReference type="GO" id="GO:0030976">
    <property type="term" value="F:thiamine pyrophosphate binding"/>
    <property type="evidence" value="ECO:0007669"/>
    <property type="project" value="InterPro"/>
</dbReference>
<dbReference type="GO" id="GO:0005829">
    <property type="term" value="C:cytosol"/>
    <property type="evidence" value="ECO:0007669"/>
    <property type="project" value="TreeGrafter"/>
</dbReference>
<feature type="binding site" evidence="10">
    <location>
        <position position="462"/>
    </location>
    <ligand>
        <name>Mg(2+)</name>
        <dbReference type="ChEBI" id="CHEBI:18420"/>
    </ligand>
</feature>
<keyword evidence="9" id="KW-0456">Lyase</keyword>
<dbReference type="InterPro" id="IPR011766">
    <property type="entry name" value="TPP_enzyme_TPP-bd"/>
</dbReference>
<dbReference type="PANTHER" id="PTHR43452:SF30">
    <property type="entry name" value="PYRUVATE DECARBOXYLASE ISOZYME 1-RELATED"/>
    <property type="match status" value="1"/>
</dbReference>
<evidence type="ECO:0000259" key="12">
    <source>
        <dbReference type="Pfam" id="PF00205"/>
    </source>
</evidence>
<organism evidence="15 16">
    <name type="scientific">Gymnopus androsaceus JB14</name>
    <dbReference type="NCBI Taxonomy" id="1447944"/>
    <lineage>
        <taxon>Eukaryota</taxon>
        <taxon>Fungi</taxon>
        <taxon>Dikarya</taxon>
        <taxon>Basidiomycota</taxon>
        <taxon>Agaricomycotina</taxon>
        <taxon>Agaricomycetes</taxon>
        <taxon>Agaricomycetidae</taxon>
        <taxon>Agaricales</taxon>
        <taxon>Marasmiineae</taxon>
        <taxon>Omphalotaceae</taxon>
        <taxon>Gymnopus</taxon>
    </lineage>
</organism>
<comment type="cofactor">
    <cofactor evidence="1">
        <name>thiamine diphosphate</name>
        <dbReference type="ChEBI" id="CHEBI:58937"/>
    </cofactor>
</comment>
<dbReference type="CDD" id="cd02005">
    <property type="entry name" value="TPP_PDC_IPDC"/>
    <property type="match status" value="1"/>
</dbReference>
<keyword evidence="16" id="KW-1185">Reference proteome</keyword>
<keyword evidence="5" id="KW-0210">Decarboxylase</keyword>
<name>A0A6A4I213_9AGAR</name>
<evidence type="ECO:0000256" key="5">
    <source>
        <dbReference type="ARBA" id="ARBA00022793"/>
    </source>
</evidence>
<dbReference type="GO" id="GO:0005739">
    <property type="term" value="C:mitochondrion"/>
    <property type="evidence" value="ECO:0007669"/>
    <property type="project" value="UniProtKB-SubCell"/>
</dbReference>
<evidence type="ECO:0000256" key="6">
    <source>
        <dbReference type="ARBA" id="ARBA00022842"/>
    </source>
</evidence>
<sequence>MAAATEKALEAEMNRLKLQIKTLKGEENAEDIFVGSYLLARLSELGVTSMFGVPGDFNLGFLDLVEDHPTIDWVGNCNELNASYAADGYARVKQGSVGALLTTFGVGELSATNGIAGAFSEMVPVVHIAGVPNLLQQSTKPLLHHTLGDGRYDAYTKAAEQFTYSQAILTNTYSAAAEIDRVLSDCVVQGRPVYITLPTDLAYAKISSDRLKTKNHSVIDEIVKLVEEAGGDVVVLADACSIRHDVVAELKELLHKTGYPVYCAPMGKSAVDETYERYGGIYVGSISHPEVKEKVESAKLILSIGSLKSDFNSGNFTYSIPTTRTVEARRGQAKALKLEVPPFVAHVPEEKDDIISHDWFWPRMSKFFQPKDVIVAETGTSSFGILDVPLPKDSVFLAQILWGSIGWTVGSTLGAALAAKDCNLNRTILFVGDGSLQLTVQELSTMLRKGVKPIIFVLNNSGYTIERYLHGKERKYNDIMNWKWTGLLGVLGDHDGTLSKSYTVNNKYELTELLENEKFASADVLQLVEVMMPKLDAPRALKVQAELSGKTNQYALAL</sequence>
<dbReference type="InterPro" id="IPR029061">
    <property type="entry name" value="THDP-binding"/>
</dbReference>
<dbReference type="GO" id="GO:0000949">
    <property type="term" value="P:aromatic amino acid family catabolic process to alcohol via Ehrlich pathway"/>
    <property type="evidence" value="ECO:0007669"/>
    <property type="project" value="TreeGrafter"/>
</dbReference>
<dbReference type="EMBL" id="ML769420">
    <property type="protein sequence ID" value="KAE9404020.1"/>
    <property type="molecule type" value="Genomic_DNA"/>
</dbReference>
<dbReference type="Pfam" id="PF02776">
    <property type="entry name" value="TPP_enzyme_N"/>
    <property type="match status" value="1"/>
</dbReference>
<dbReference type="InterPro" id="IPR047213">
    <property type="entry name" value="TPP_PYR_PDC_IPDC-like"/>
</dbReference>
<keyword evidence="8" id="KW-0496">Mitochondrion</keyword>
<dbReference type="GO" id="GO:0000287">
    <property type="term" value="F:magnesium ion binding"/>
    <property type="evidence" value="ECO:0007669"/>
    <property type="project" value="InterPro"/>
</dbReference>
<keyword evidence="7 11" id="KW-0786">Thiamine pyrophosphate</keyword>
<evidence type="ECO:0000256" key="3">
    <source>
        <dbReference type="ARBA" id="ARBA00007812"/>
    </source>
</evidence>
<dbReference type="Gene3D" id="3.40.50.1220">
    <property type="entry name" value="TPP-binding domain"/>
    <property type="match status" value="1"/>
</dbReference>
<dbReference type="PANTHER" id="PTHR43452">
    <property type="entry name" value="PYRUVATE DECARBOXYLASE"/>
    <property type="match status" value="1"/>
</dbReference>
<dbReference type="InterPro" id="IPR012110">
    <property type="entry name" value="PDC/IPDC-like"/>
</dbReference>
<feature type="binding site" evidence="10">
    <location>
        <position position="433"/>
    </location>
    <ligand>
        <name>Mg(2+)</name>
        <dbReference type="ChEBI" id="CHEBI:18420"/>
    </ligand>
</feature>
<keyword evidence="6 10" id="KW-0460">Magnesium</keyword>
<dbReference type="GO" id="GO:0004737">
    <property type="term" value="F:pyruvate decarboxylase activity"/>
    <property type="evidence" value="ECO:0007669"/>
    <property type="project" value="TreeGrafter"/>
</dbReference>
<proteinExistence type="inferred from homology"/>
<dbReference type="Pfam" id="PF00205">
    <property type="entry name" value="TPP_enzyme_M"/>
    <property type="match status" value="1"/>
</dbReference>
<dbReference type="FunFam" id="3.40.50.970:FF:000024">
    <property type="entry name" value="Pyruvate decarboxylase isozyme"/>
    <property type="match status" value="1"/>
</dbReference>
<feature type="domain" description="Thiamine pyrophosphate enzyme N-terminal TPP-binding" evidence="14">
    <location>
        <begin position="34"/>
        <end position="138"/>
    </location>
</feature>
<feature type="binding site" evidence="10">
    <location>
        <position position="460"/>
    </location>
    <ligand>
        <name>Mg(2+)</name>
        <dbReference type="ChEBI" id="CHEBI:18420"/>
    </ligand>
</feature>
<dbReference type="OrthoDB" id="3970464at2759"/>
<evidence type="ECO:0000313" key="16">
    <source>
        <dbReference type="Proteomes" id="UP000799118"/>
    </source>
</evidence>
<comment type="cofactor">
    <cofactor evidence="10">
        <name>Mg(2+)</name>
        <dbReference type="ChEBI" id="CHEBI:18420"/>
    </cofactor>
    <text evidence="10">Binds 1 Mg(2+) per subunit.</text>
</comment>
<dbReference type="InterPro" id="IPR047214">
    <property type="entry name" value="TPP_PDC_IPDC"/>
</dbReference>
<evidence type="ECO:0000256" key="4">
    <source>
        <dbReference type="ARBA" id="ARBA00022723"/>
    </source>
</evidence>
<evidence type="ECO:0000256" key="11">
    <source>
        <dbReference type="RuleBase" id="RU362132"/>
    </source>
</evidence>
<gene>
    <name evidence="15" type="ORF">BT96DRAFT_936005</name>
</gene>
<dbReference type="AlphaFoldDB" id="A0A6A4I213"/>
<dbReference type="PIRSF" id="PIRSF036565">
    <property type="entry name" value="Pyruvt_ip_decrb"/>
    <property type="match status" value="1"/>
</dbReference>
<keyword evidence="4 10" id="KW-0479">Metal-binding</keyword>
<evidence type="ECO:0000256" key="1">
    <source>
        <dbReference type="ARBA" id="ARBA00001964"/>
    </source>
</evidence>
<evidence type="ECO:0000259" key="14">
    <source>
        <dbReference type="Pfam" id="PF02776"/>
    </source>
</evidence>
<evidence type="ECO:0000256" key="9">
    <source>
        <dbReference type="ARBA" id="ARBA00023239"/>
    </source>
</evidence>
<accession>A0A6A4I213</accession>
<dbReference type="FunFam" id="3.40.50.970:FF:000019">
    <property type="entry name" value="Pyruvate decarboxylase isozyme"/>
    <property type="match status" value="1"/>
</dbReference>
<dbReference type="InterPro" id="IPR029035">
    <property type="entry name" value="DHS-like_NAD/FAD-binding_dom"/>
</dbReference>
<comment type="similarity">
    <text evidence="3 11">Belongs to the TPP enzyme family.</text>
</comment>
<evidence type="ECO:0000256" key="2">
    <source>
        <dbReference type="ARBA" id="ARBA00004173"/>
    </source>
</evidence>
<dbReference type="InterPro" id="IPR012000">
    <property type="entry name" value="Thiamin_PyroP_enz_cen_dom"/>
</dbReference>
<evidence type="ECO:0000313" key="15">
    <source>
        <dbReference type="EMBL" id="KAE9404020.1"/>
    </source>
</evidence>
<evidence type="ECO:0000256" key="10">
    <source>
        <dbReference type="PIRSR" id="PIRSR036565-2"/>
    </source>
</evidence>
<dbReference type="Gene3D" id="3.40.50.970">
    <property type="match status" value="2"/>
</dbReference>
<dbReference type="InterPro" id="IPR012001">
    <property type="entry name" value="Thiamin_PyroP_enz_TPP-bd_dom"/>
</dbReference>
<dbReference type="GO" id="GO:0005634">
    <property type="term" value="C:nucleus"/>
    <property type="evidence" value="ECO:0007669"/>
    <property type="project" value="TreeGrafter"/>
</dbReference>
<protein>
    <submittedName>
        <fullName evidence="15">Pyruvate decarboxylase</fullName>
    </submittedName>
</protein>
<evidence type="ECO:0000256" key="7">
    <source>
        <dbReference type="ARBA" id="ARBA00023052"/>
    </source>
</evidence>
<feature type="domain" description="Thiamine pyrophosphate enzyme TPP-binding" evidence="13">
    <location>
        <begin position="396"/>
        <end position="469"/>
    </location>
</feature>
<comment type="subcellular location">
    <subcellularLocation>
        <location evidence="2">Mitochondrion</location>
    </subcellularLocation>
</comment>
<dbReference type="SUPFAM" id="SSF52467">
    <property type="entry name" value="DHS-like NAD/FAD-binding domain"/>
    <property type="match status" value="1"/>
</dbReference>
<dbReference type="Proteomes" id="UP000799118">
    <property type="component" value="Unassembled WGS sequence"/>
</dbReference>
<dbReference type="SUPFAM" id="SSF52518">
    <property type="entry name" value="Thiamin diphosphate-binding fold (THDP-binding)"/>
    <property type="match status" value="2"/>
</dbReference>
<evidence type="ECO:0000259" key="13">
    <source>
        <dbReference type="Pfam" id="PF02775"/>
    </source>
</evidence>
<feature type="domain" description="Thiamine pyrophosphate enzyme central" evidence="12">
    <location>
        <begin position="219"/>
        <end position="317"/>
    </location>
</feature>